<dbReference type="SMART" id="SM00554">
    <property type="entry name" value="FAS1"/>
    <property type="match status" value="1"/>
</dbReference>
<dbReference type="RefSeq" id="WP_074537342.1">
    <property type="nucleotide sequence ID" value="NZ_FNBD01000001.1"/>
</dbReference>
<keyword evidence="4" id="KW-1185">Reference proteome</keyword>
<accession>A0A1G7DLX3</accession>
<dbReference type="AlphaFoldDB" id="A0A1G7DLX3"/>
<feature type="domain" description="FAS1" evidence="2">
    <location>
        <begin position="50"/>
        <end position="194"/>
    </location>
</feature>
<dbReference type="eggNOG" id="COG2335">
    <property type="taxonomic scope" value="Bacteria"/>
</dbReference>
<protein>
    <submittedName>
        <fullName evidence="3">Uncaracterized surface protein containing fasciclin (FAS1) repeats</fullName>
    </submittedName>
</protein>
<evidence type="ECO:0000313" key="3">
    <source>
        <dbReference type="EMBL" id="SDE52517.1"/>
    </source>
</evidence>
<evidence type="ECO:0000313" key="4">
    <source>
        <dbReference type="Proteomes" id="UP000182114"/>
    </source>
</evidence>
<dbReference type="InterPro" id="IPR000782">
    <property type="entry name" value="FAS1_domain"/>
</dbReference>
<proteinExistence type="predicted"/>
<dbReference type="SUPFAM" id="SSF82153">
    <property type="entry name" value="FAS1 domain"/>
    <property type="match status" value="1"/>
</dbReference>
<dbReference type="InterPro" id="IPR050904">
    <property type="entry name" value="Adhesion/Biosynth-related"/>
</dbReference>
<dbReference type="EMBL" id="FNBD01000001">
    <property type="protein sequence ID" value="SDE52517.1"/>
    <property type="molecule type" value="Genomic_DNA"/>
</dbReference>
<reference evidence="4" key="1">
    <citation type="submission" date="2016-10" db="EMBL/GenBank/DDBJ databases">
        <authorList>
            <person name="Varghese N."/>
            <person name="Submissions S."/>
        </authorList>
    </citation>
    <scope>NUCLEOTIDE SEQUENCE [LARGE SCALE GENOMIC DNA]</scope>
    <source>
        <strain evidence="4">DSM 24729</strain>
    </source>
</reference>
<dbReference type="Pfam" id="PF02469">
    <property type="entry name" value="Fasciclin"/>
    <property type="match status" value="1"/>
</dbReference>
<evidence type="ECO:0000256" key="1">
    <source>
        <dbReference type="SAM" id="SignalP"/>
    </source>
</evidence>
<evidence type="ECO:0000259" key="2">
    <source>
        <dbReference type="PROSITE" id="PS50213"/>
    </source>
</evidence>
<feature type="chain" id="PRO_5010353688" evidence="1">
    <location>
        <begin position="25"/>
        <end position="198"/>
    </location>
</feature>
<feature type="signal peptide" evidence="1">
    <location>
        <begin position="1"/>
        <end position="24"/>
    </location>
</feature>
<dbReference type="PROSITE" id="PS50213">
    <property type="entry name" value="FAS1"/>
    <property type="match status" value="1"/>
</dbReference>
<dbReference type="PANTHER" id="PTHR10900">
    <property type="entry name" value="PERIOSTIN-RELATED"/>
    <property type="match status" value="1"/>
</dbReference>
<dbReference type="InterPro" id="IPR036378">
    <property type="entry name" value="FAS1_dom_sf"/>
</dbReference>
<keyword evidence="1" id="KW-0732">Signal</keyword>
<dbReference type="FunFam" id="2.30.180.10:FF:000014">
    <property type="entry name" value="Stabilin 1"/>
    <property type="match status" value="1"/>
</dbReference>
<name>A0A1G7DLX3_9FLAO</name>
<gene>
    <name evidence="3" type="ORF">SAMN04487992_101651</name>
</gene>
<sequence length="198" mass="21609">MKTNSFFKSAFSSVFILATSFSFAQDMPTSKDIKMDENTKINKSTETHPSKDIVFNTQNTKDLTTLTAAIKAADLTEKLQGEGPFTVFAPTDTAFEKLAQGTVNGLLEIENKEKLQAILTYHVLAGKFTSEDLIKAVKKGKGKTEFKTINGKILKAMFDGKNLKLIDETGHMATVTTTDAKQSNGIIHIINTVLSPGL</sequence>
<dbReference type="PANTHER" id="PTHR10900:SF77">
    <property type="entry name" value="FI19380P1"/>
    <property type="match status" value="1"/>
</dbReference>
<dbReference type="Gene3D" id="2.30.180.10">
    <property type="entry name" value="FAS1 domain"/>
    <property type="match status" value="1"/>
</dbReference>
<dbReference type="GO" id="GO:0005615">
    <property type="term" value="C:extracellular space"/>
    <property type="evidence" value="ECO:0007669"/>
    <property type="project" value="TreeGrafter"/>
</dbReference>
<dbReference type="Proteomes" id="UP000182114">
    <property type="component" value="Unassembled WGS sequence"/>
</dbReference>
<organism evidence="3 4">
    <name type="scientific">Cellulophaga baltica</name>
    <dbReference type="NCBI Taxonomy" id="76594"/>
    <lineage>
        <taxon>Bacteria</taxon>
        <taxon>Pseudomonadati</taxon>
        <taxon>Bacteroidota</taxon>
        <taxon>Flavobacteriia</taxon>
        <taxon>Flavobacteriales</taxon>
        <taxon>Flavobacteriaceae</taxon>
        <taxon>Cellulophaga</taxon>
    </lineage>
</organism>